<dbReference type="InParanoid" id="A0A0C3BVE7"/>
<dbReference type="Proteomes" id="UP000054166">
    <property type="component" value="Unassembled WGS sequence"/>
</dbReference>
<protein>
    <submittedName>
        <fullName evidence="1">Uncharacterized protein</fullName>
    </submittedName>
</protein>
<reference evidence="1 2" key="1">
    <citation type="submission" date="2014-04" db="EMBL/GenBank/DDBJ databases">
        <authorList>
            <consortium name="DOE Joint Genome Institute"/>
            <person name="Kuo A."/>
            <person name="Tarkka M."/>
            <person name="Buscot F."/>
            <person name="Kohler A."/>
            <person name="Nagy L.G."/>
            <person name="Floudas D."/>
            <person name="Copeland A."/>
            <person name="Barry K.W."/>
            <person name="Cichocki N."/>
            <person name="Veneault-Fourrey C."/>
            <person name="LaButti K."/>
            <person name="Lindquist E.A."/>
            <person name="Lipzen A."/>
            <person name="Lundell T."/>
            <person name="Morin E."/>
            <person name="Murat C."/>
            <person name="Sun H."/>
            <person name="Tunlid A."/>
            <person name="Henrissat B."/>
            <person name="Grigoriev I.V."/>
            <person name="Hibbett D.S."/>
            <person name="Martin F."/>
            <person name="Nordberg H.P."/>
            <person name="Cantor M.N."/>
            <person name="Hua S.X."/>
        </authorList>
    </citation>
    <scope>NUCLEOTIDE SEQUENCE [LARGE SCALE GENOMIC DNA]</scope>
    <source>
        <strain evidence="1 2">F 1598</strain>
    </source>
</reference>
<organism evidence="1 2">
    <name type="scientific">Piloderma croceum (strain F 1598)</name>
    <dbReference type="NCBI Taxonomy" id="765440"/>
    <lineage>
        <taxon>Eukaryota</taxon>
        <taxon>Fungi</taxon>
        <taxon>Dikarya</taxon>
        <taxon>Basidiomycota</taxon>
        <taxon>Agaricomycotina</taxon>
        <taxon>Agaricomycetes</taxon>
        <taxon>Agaricomycetidae</taxon>
        <taxon>Atheliales</taxon>
        <taxon>Atheliaceae</taxon>
        <taxon>Piloderma</taxon>
    </lineage>
</organism>
<proteinExistence type="predicted"/>
<accession>A0A0C3BVE7</accession>
<evidence type="ECO:0000313" key="1">
    <source>
        <dbReference type="EMBL" id="KIM81337.1"/>
    </source>
</evidence>
<evidence type="ECO:0000313" key="2">
    <source>
        <dbReference type="Proteomes" id="UP000054166"/>
    </source>
</evidence>
<keyword evidence="2" id="KW-1185">Reference proteome</keyword>
<name>A0A0C3BVE7_PILCF</name>
<dbReference type="HOGENOM" id="CLU_2740929_0_0_1"/>
<gene>
    <name evidence="1" type="ORF">PILCRDRAFT_821435</name>
</gene>
<reference evidence="2" key="2">
    <citation type="submission" date="2015-01" db="EMBL/GenBank/DDBJ databases">
        <title>Evolutionary Origins and Diversification of the Mycorrhizal Mutualists.</title>
        <authorList>
            <consortium name="DOE Joint Genome Institute"/>
            <consortium name="Mycorrhizal Genomics Consortium"/>
            <person name="Kohler A."/>
            <person name="Kuo A."/>
            <person name="Nagy L.G."/>
            <person name="Floudas D."/>
            <person name="Copeland A."/>
            <person name="Barry K.W."/>
            <person name="Cichocki N."/>
            <person name="Veneault-Fourrey C."/>
            <person name="LaButti K."/>
            <person name="Lindquist E.A."/>
            <person name="Lipzen A."/>
            <person name="Lundell T."/>
            <person name="Morin E."/>
            <person name="Murat C."/>
            <person name="Riley R."/>
            <person name="Ohm R."/>
            <person name="Sun H."/>
            <person name="Tunlid A."/>
            <person name="Henrissat B."/>
            <person name="Grigoriev I.V."/>
            <person name="Hibbett D.S."/>
            <person name="Martin F."/>
        </authorList>
    </citation>
    <scope>NUCLEOTIDE SEQUENCE [LARGE SCALE GENOMIC DNA]</scope>
    <source>
        <strain evidence="2">F 1598</strain>
    </source>
</reference>
<sequence length="71" mass="7954">MIWQFGHGKARCIRGGMFGILTRPAVLNRLSKIDLSGARGVVSVLAPWIAEQDRQEDACARRDRKLSTFII</sequence>
<dbReference type="EMBL" id="KN832999">
    <property type="protein sequence ID" value="KIM81337.1"/>
    <property type="molecule type" value="Genomic_DNA"/>
</dbReference>
<dbReference type="AlphaFoldDB" id="A0A0C3BVE7"/>